<sequence length="648" mass="70840">MAIIRSPESGLIIGDPENIPLGDAEKNITAADLKNAVDRMILSSSGWRTVFAENGDEENRESGISPVYRIIMATGAAVFADYLKKTSGSSNPAVIVGLDTRPTGQSIADVMIRAFLSEGCRVRYIFITAAPEIMAYARYCGAKPAGSGGDAQGFAYISASHNPIGHNGLKFGLIDGGVLPAPEADGLIQEFRRRIALPDAAGRAVTSVTGADIPALTEIYSGVSAAKQEAYRAYYDFTLEVVTGTRDTGRQNDLLETVKRGIARNSLGLVADFNGSARTMSIDREFYTSLGLKFRTMNDKPREIAHRIVPEGESLEPCRLWLEELHGEDPSIIMGYVPDCDGDRGNIVFWDDRQGKARSLEAQEVFALACVSELAHLVWTGELRYDLKGNALDKVALAVNGPTSLRIDRIAQAFDVPVFRAEVGEPNVVGLARKLREKGYTVRILGEGAAGGNITHPSAVRDPVDTILALIKLLTIRSEGEKMGFFELWCDLSDQAETYRADFTLTDVIAALPAFVTTGAYVADALLKVKTADHSVLKNRYQKIFLREWEEKKDHLKKRYGITQWEAAAFVGMEEKNGLANFGEAGNGGLKILFSNESGHTLACIWMRGSKTEPVFRVMADAEGSDPRLERELIEWQRRMVTEADSAE</sequence>
<dbReference type="AlphaFoldDB" id="A0A7T7XRS0"/>
<dbReference type="InterPro" id="IPR005844">
    <property type="entry name" value="A-D-PHexomutase_a/b/a-I"/>
</dbReference>
<protein>
    <submittedName>
        <fullName evidence="5">Phosphatidylglycerol lysyltransferase</fullName>
    </submittedName>
</protein>
<dbReference type="Pfam" id="PF02878">
    <property type="entry name" value="PGM_PMM_I"/>
    <property type="match status" value="1"/>
</dbReference>
<evidence type="ECO:0000313" key="5">
    <source>
        <dbReference type="EMBL" id="QQO11257.1"/>
    </source>
</evidence>
<evidence type="ECO:0000256" key="1">
    <source>
        <dbReference type="ARBA" id="ARBA00001946"/>
    </source>
</evidence>
<dbReference type="PANTHER" id="PTHR42946">
    <property type="entry name" value="PHOSPHOHEXOSE MUTASE"/>
    <property type="match status" value="1"/>
</dbReference>
<dbReference type="GO" id="GO:0004615">
    <property type="term" value="F:phosphomannomutase activity"/>
    <property type="evidence" value="ECO:0007669"/>
    <property type="project" value="TreeGrafter"/>
</dbReference>
<evidence type="ECO:0000259" key="4">
    <source>
        <dbReference type="Pfam" id="PF02878"/>
    </source>
</evidence>
<comment type="similarity">
    <text evidence="2">Belongs to the phosphohexose mutase family.</text>
</comment>
<keyword evidence="6" id="KW-1185">Reference proteome</keyword>
<dbReference type="InterPro" id="IPR050060">
    <property type="entry name" value="Phosphoglucosamine_mutase"/>
</dbReference>
<name>A0A7T7XRS0_9SPIR</name>
<dbReference type="KEGG" id="bhc:JFL75_10220"/>
<comment type="cofactor">
    <cofactor evidence="1">
        <name>Mg(2+)</name>
        <dbReference type="ChEBI" id="CHEBI:18420"/>
    </cofactor>
</comment>
<evidence type="ECO:0000256" key="3">
    <source>
        <dbReference type="ARBA" id="ARBA00022553"/>
    </source>
</evidence>
<gene>
    <name evidence="5" type="ORF">JFL75_10220</name>
</gene>
<dbReference type="Proteomes" id="UP000595917">
    <property type="component" value="Chromosome"/>
</dbReference>
<dbReference type="Gene3D" id="3.40.120.10">
    <property type="entry name" value="Alpha-D-Glucose-1,6-Bisphosphate, subunit A, domain 3"/>
    <property type="match status" value="3"/>
</dbReference>
<dbReference type="SUPFAM" id="SSF53738">
    <property type="entry name" value="Phosphoglucomutase, first 3 domains"/>
    <property type="match status" value="1"/>
</dbReference>
<dbReference type="GO" id="GO:0005975">
    <property type="term" value="P:carbohydrate metabolic process"/>
    <property type="evidence" value="ECO:0007669"/>
    <property type="project" value="InterPro"/>
</dbReference>
<evidence type="ECO:0000256" key="2">
    <source>
        <dbReference type="ARBA" id="ARBA00010231"/>
    </source>
</evidence>
<accession>A0A7T7XRS0</accession>
<organism evidence="5 6">
    <name type="scientific">Breznakiella homolactica</name>
    <dbReference type="NCBI Taxonomy" id="2798577"/>
    <lineage>
        <taxon>Bacteria</taxon>
        <taxon>Pseudomonadati</taxon>
        <taxon>Spirochaetota</taxon>
        <taxon>Spirochaetia</taxon>
        <taxon>Spirochaetales</taxon>
        <taxon>Breznakiellaceae</taxon>
        <taxon>Breznakiella</taxon>
    </lineage>
</organism>
<keyword evidence="3" id="KW-0597">Phosphoprotein</keyword>
<dbReference type="InterPro" id="IPR016055">
    <property type="entry name" value="A-D-PHexomutase_a/b/a-I/II/III"/>
</dbReference>
<evidence type="ECO:0000313" key="6">
    <source>
        <dbReference type="Proteomes" id="UP000595917"/>
    </source>
</evidence>
<dbReference type="PANTHER" id="PTHR42946:SF1">
    <property type="entry name" value="PHOSPHOGLUCOMUTASE (ALPHA-D-GLUCOSE-1,6-BISPHOSPHATE-DEPENDENT)"/>
    <property type="match status" value="1"/>
</dbReference>
<reference evidence="5" key="1">
    <citation type="submission" date="2021-01" db="EMBL/GenBank/DDBJ databases">
        <title>Description of Breznakiella homolactica.</title>
        <authorList>
            <person name="Song Y."/>
            <person name="Brune A."/>
        </authorList>
    </citation>
    <scope>NUCLEOTIDE SEQUENCE</scope>
    <source>
        <strain evidence="5">RmG30</strain>
    </source>
</reference>
<feature type="domain" description="Alpha-D-phosphohexomutase alpha/beta/alpha" evidence="4">
    <location>
        <begin position="76"/>
        <end position="192"/>
    </location>
</feature>
<dbReference type="RefSeq" id="WP_215628566.1">
    <property type="nucleotide sequence ID" value="NZ_CP067089.2"/>
</dbReference>
<dbReference type="EMBL" id="CP067089">
    <property type="protein sequence ID" value="QQO11257.1"/>
    <property type="molecule type" value="Genomic_DNA"/>
</dbReference>
<proteinExistence type="inferred from homology"/>